<dbReference type="Pfam" id="PF08268">
    <property type="entry name" value="FBA_3"/>
    <property type="match status" value="1"/>
</dbReference>
<dbReference type="InterPro" id="IPR036047">
    <property type="entry name" value="F-box-like_dom_sf"/>
</dbReference>
<dbReference type="NCBIfam" id="TIGR01640">
    <property type="entry name" value="F_box_assoc_1"/>
    <property type="match status" value="1"/>
</dbReference>
<evidence type="ECO:0000259" key="1">
    <source>
        <dbReference type="SMART" id="SM00256"/>
    </source>
</evidence>
<dbReference type="EMBL" id="JACXVP010000001">
    <property type="protein sequence ID" value="KAG5631534.1"/>
    <property type="molecule type" value="Genomic_DNA"/>
</dbReference>
<proteinExistence type="predicted"/>
<keyword evidence="3" id="KW-1185">Reference proteome</keyword>
<organism evidence="2 3">
    <name type="scientific">Solanum commersonii</name>
    <name type="common">Commerson's wild potato</name>
    <name type="synonym">Commerson's nightshade</name>
    <dbReference type="NCBI Taxonomy" id="4109"/>
    <lineage>
        <taxon>Eukaryota</taxon>
        <taxon>Viridiplantae</taxon>
        <taxon>Streptophyta</taxon>
        <taxon>Embryophyta</taxon>
        <taxon>Tracheophyta</taxon>
        <taxon>Spermatophyta</taxon>
        <taxon>Magnoliopsida</taxon>
        <taxon>eudicotyledons</taxon>
        <taxon>Gunneridae</taxon>
        <taxon>Pentapetalae</taxon>
        <taxon>asterids</taxon>
        <taxon>lamiids</taxon>
        <taxon>Solanales</taxon>
        <taxon>Solanaceae</taxon>
        <taxon>Solanoideae</taxon>
        <taxon>Solaneae</taxon>
        <taxon>Solanum</taxon>
    </lineage>
</organism>
<dbReference type="PANTHER" id="PTHR31672:SF13">
    <property type="entry name" value="F-BOX PROTEIN CPR30-LIKE"/>
    <property type="match status" value="1"/>
</dbReference>
<dbReference type="InterPro" id="IPR013187">
    <property type="entry name" value="F-box-assoc_dom_typ3"/>
</dbReference>
<protein>
    <recommendedName>
        <fullName evidence="1">F-box domain-containing protein</fullName>
    </recommendedName>
</protein>
<dbReference type="InterPro" id="IPR017451">
    <property type="entry name" value="F-box-assoc_interact_dom"/>
</dbReference>
<dbReference type="Proteomes" id="UP000824120">
    <property type="component" value="Chromosome 1"/>
</dbReference>
<dbReference type="SUPFAM" id="SSF81383">
    <property type="entry name" value="F-box domain"/>
    <property type="match status" value="1"/>
</dbReference>
<feature type="domain" description="F-box" evidence="1">
    <location>
        <begin position="23"/>
        <end position="63"/>
    </location>
</feature>
<comment type="caution">
    <text evidence="2">The sequence shown here is derived from an EMBL/GenBank/DDBJ whole genome shotgun (WGS) entry which is preliminary data.</text>
</comment>
<accession>A0A9J6B459</accession>
<gene>
    <name evidence="2" type="ORF">H5410_003251</name>
</gene>
<dbReference type="InterPro" id="IPR001810">
    <property type="entry name" value="F-box_dom"/>
</dbReference>
<evidence type="ECO:0000313" key="2">
    <source>
        <dbReference type="EMBL" id="KAG5631534.1"/>
    </source>
</evidence>
<reference evidence="2 3" key="1">
    <citation type="submission" date="2020-09" db="EMBL/GenBank/DDBJ databases">
        <title>De no assembly of potato wild relative species, Solanum commersonii.</title>
        <authorList>
            <person name="Cho K."/>
        </authorList>
    </citation>
    <scope>NUCLEOTIDE SEQUENCE [LARGE SCALE GENOMIC DNA]</scope>
    <source>
        <strain evidence="2">LZ3.2</strain>
        <tissue evidence="2">Leaf</tissue>
    </source>
</reference>
<dbReference type="Pfam" id="PF00646">
    <property type="entry name" value="F-box"/>
    <property type="match status" value="1"/>
</dbReference>
<sequence length="357" mass="41833">MLKSELILDCKEYMMVDGLVKKYPRDVIIHIVLRFPVKFLLRIKCVSKTFYSLIQSSTFINLHLNHTTPSTYDSILFKRSFKEDIEKYKAIFSILSSDHNDYLKFTYQDLDVPYRTSRYSITNDKLMGPCHGLIALMISRTTLLINPSTRRCRLLPSSPFDVPKGFYKSIESVGFGFDSVVNDFKVFTIYHVYTNDAYGYPEEGTKKIEVYELSIDIWRELDHVDQHLPVLFWSTSSILYNGAYFWITTSEQGEHMSHIETHHQMEISQDYNVYESWNKKYTIRGIPTELPLVVWKDYLLGFQSNSGYLMSYDLNCDEIKELNIYGCLKSMRAIIYEERLTPIPTGSQNSTQVEYFK</sequence>
<dbReference type="PANTHER" id="PTHR31672">
    <property type="entry name" value="BNACNNG10540D PROTEIN"/>
    <property type="match status" value="1"/>
</dbReference>
<dbReference type="SMART" id="SM00256">
    <property type="entry name" value="FBOX"/>
    <property type="match status" value="1"/>
</dbReference>
<evidence type="ECO:0000313" key="3">
    <source>
        <dbReference type="Proteomes" id="UP000824120"/>
    </source>
</evidence>
<dbReference type="InterPro" id="IPR050796">
    <property type="entry name" value="SCF_F-box_component"/>
</dbReference>
<dbReference type="AlphaFoldDB" id="A0A9J6B459"/>
<dbReference type="OrthoDB" id="1295521at2759"/>
<name>A0A9J6B459_SOLCO</name>